<dbReference type="AlphaFoldDB" id="A0A1A9WMC0"/>
<dbReference type="InterPro" id="IPR052187">
    <property type="entry name" value="MFSD1"/>
</dbReference>
<dbReference type="Pfam" id="PF12832">
    <property type="entry name" value="MFS_1_like"/>
    <property type="match status" value="1"/>
</dbReference>
<keyword evidence="11" id="KW-1185">Reference proteome</keyword>
<name>A0A1A9WMC0_9MUSC</name>
<dbReference type="PANTHER" id="PTHR23512">
    <property type="entry name" value="MAJOR FACILITATOR SUPERFAMILY DOMAIN-CONTAINING PROTEIN 1"/>
    <property type="match status" value="1"/>
</dbReference>
<evidence type="ECO:0000256" key="1">
    <source>
        <dbReference type="ARBA" id="ARBA00004155"/>
    </source>
</evidence>
<evidence type="ECO:0000256" key="8">
    <source>
        <dbReference type="SAM" id="Phobius"/>
    </source>
</evidence>
<feature type="domain" description="Major facilitator superfamily associated" evidence="9">
    <location>
        <begin position="1"/>
        <end position="72"/>
    </location>
</feature>
<protein>
    <recommendedName>
        <fullName evidence="9">Major facilitator superfamily associated domain-containing protein</fullName>
    </recommendedName>
</protein>
<dbReference type="EnsemblMetazoa" id="GBRI024863-RA">
    <property type="protein sequence ID" value="GBRI024863-PA"/>
    <property type="gene ID" value="GBRI024863"/>
</dbReference>
<evidence type="ECO:0000313" key="10">
    <source>
        <dbReference type="EnsemblMetazoa" id="GBRI024863-PA"/>
    </source>
</evidence>
<dbReference type="STRING" id="37001.A0A1A9WMC0"/>
<proteinExistence type="inferred from homology"/>
<dbReference type="Proteomes" id="UP000091820">
    <property type="component" value="Unassembled WGS sequence"/>
</dbReference>
<keyword evidence="7" id="KW-0458">Lysosome</keyword>
<dbReference type="PANTHER" id="PTHR23512:SF3">
    <property type="entry name" value="MAJOR FACILITATOR SUPERFAMILY DOMAIN-CONTAINING PROTEIN 1"/>
    <property type="match status" value="1"/>
</dbReference>
<reference evidence="10" key="2">
    <citation type="submission" date="2020-05" db="UniProtKB">
        <authorList>
            <consortium name="EnsemblMetazoa"/>
        </authorList>
    </citation>
    <scope>IDENTIFICATION</scope>
    <source>
        <strain evidence="10">IAEA</strain>
    </source>
</reference>
<feature type="transmembrane region" description="Helical" evidence="8">
    <location>
        <begin position="40"/>
        <end position="62"/>
    </location>
</feature>
<dbReference type="InterPro" id="IPR036259">
    <property type="entry name" value="MFS_trans_sf"/>
</dbReference>
<keyword evidence="4 8" id="KW-0812">Transmembrane</keyword>
<dbReference type="GO" id="GO:0005765">
    <property type="term" value="C:lysosomal membrane"/>
    <property type="evidence" value="ECO:0007669"/>
    <property type="project" value="UniProtKB-SubCell"/>
</dbReference>
<dbReference type="VEuPathDB" id="VectorBase:GBRI024863"/>
<organism evidence="10 11">
    <name type="scientific">Glossina brevipalpis</name>
    <dbReference type="NCBI Taxonomy" id="37001"/>
    <lineage>
        <taxon>Eukaryota</taxon>
        <taxon>Metazoa</taxon>
        <taxon>Ecdysozoa</taxon>
        <taxon>Arthropoda</taxon>
        <taxon>Hexapoda</taxon>
        <taxon>Insecta</taxon>
        <taxon>Pterygota</taxon>
        <taxon>Neoptera</taxon>
        <taxon>Endopterygota</taxon>
        <taxon>Diptera</taxon>
        <taxon>Brachycera</taxon>
        <taxon>Muscomorpha</taxon>
        <taxon>Hippoboscoidea</taxon>
        <taxon>Glossinidae</taxon>
        <taxon>Glossina</taxon>
    </lineage>
</organism>
<keyword evidence="5 8" id="KW-1133">Transmembrane helix</keyword>
<reference evidence="11" key="1">
    <citation type="submission" date="2014-03" db="EMBL/GenBank/DDBJ databases">
        <authorList>
            <person name="Aksoy S."/>
            <person name="Warren W."/>
            <person name="Wilson R.K."/>
        </authorList>
    </citation>
    <scope>NUCLEOTIDE SEQUENCE [LARGE SCALE GENOMIC DNA]</scope>
    <source>
        <strain evidence="11">IAEA</strain>
    </source>
</reference>
<evidence type="ECO:0000256" key="4">
    <source>
        <dbReference type="ARBA" id="ARBA00022692"/>
    </source>
</evidence>
<evidence type="ECO:0000256" key="2">
    <source>
        <dbReference type="ARBA" id="ARBA00008335"/>
    </source>
</evidence>
<evidence type="ECO:0000259" key="9">
    <source>
        <dbReference type="Pfam" id="PF12832"/>
    </source>
</evidence>
<dbReference type="InterPro" id="IPR024989">
    <property type="entry name" value="MFS_assoc_dom"/>
</dbReference>
<keyword evidence="6 8" id="KW-0472">Membrane</keyword>
<comment type="subcellular location">
    <subcellularLocation>
        <location evidence="1">Lysosome membrane</location>
        <topology evidence="1">Multi-pass membrane protein</topology>
    </subcellularLocation>
</comment>
<evidence type="ECO:0000256" key="5">
    <source>
        <dbReference type="ARBA" id="ARBA00022989"/>
    </source>
</evidence>
<evidence type="ECO:0000256" key="6">
    <source>
        <dbReference type="ARBA" id="ARBA00023136"/>
    </source>
</evidence>
<feature type="transmembrane region" description="Helical" evidence="8">
    <location>
        <begin position="16"/>
        <end position="33"/>
    </location>
</feature>
<sequence>MDKFNLSPDEANNVNSVLYLISAVASPLFGFIVDKSGRNVNWIFLAISTTMVAHSILAFTMLNPYVAIVTILSGLIVDKSDGDYMWLEIFYLGWLANCIETNLEHKL</sequence>
<evidence type="ECO:0000256" key="3">
    <source>
        <dbReference type="ARBA" id="ARBA00022448"/>
    </source>
</evidence>
<dbReference type="Gene3D" id="1.20.1250.20">
    <property type="entry name" value="MFS general substrate transporter like domains"/>
    <property type="match status" value="1"/>
</dbReference>
<comment type="similarity">
    <text evidence="2">Belongs to the major facilitator superfamily.</text>
</comment>
<keyword evidence="3" id="KW-0813">Transport</keyword>
<evidence type="ECO:0000256" key="7">
    <source>
        <dbReference type="ARBA" id="ARBA00023228"/>
    </source>
</evidence>
<evidence type="ECO:0000313" key="11">
    <source>
        <dbReference type="Proteomes" id="UP000091820"/>
    </source>
</evidence>
<dbReference type="SUPFAM" id="SSF103473">
    <property type="entry name" value="MFS general substrate transporter"/>
    <property type="match status" value="1"/>
</dbReference>
<accession>A0A1A9WMC0</accession>